<sequence length="379" mass="44647">ITNYYNTQLNKMKVFISWSKHQSMEMAIKTKELLEKLNPKINAFVSEVDINGGQDVQIKILEKIKECDKLVLCFTKENKKAPWLLFEAGFARGLNRTVIPFLFDDDPNWHSWIDNPMNVAREIKFNHDGFNKTFLTSFDLKETPDNERKIDDYKKSILRIKENFRSIDTQCEDLIDKLIHNEAFVLENPFFKDKAGYFLSGFESYELFKVIIESFLYTGKHLWIYGRKNMKLFGGSFKNFFKYLHEKTTNNPGMDGIDFRCLFLDPNSDEVKKAHIQQHIFKFELEATLLRAKDEVRDNDTLRNCFKLYSNKRESIIIRLDESIIYCRPSFDSNGFPQLLTNTGFEVFSTNSKKGKKCLKIYENVWNNAKAMPENFEVF</sequence>
<accession>A0ABW5MY71</accession>
<dbReference type="InterPro" id="IPR000157">
    <property type="entry name" value="TIR_dom"/>
</dbReference>
<evidence type="ECO:0000313" key="3">
    <source>
        <dbReference type="Proteomes" id="UP001597526"/>
    </source>
</evidence>
<dbReference type="Proteomes" id="UP001597526">
    <property type="component" value="Unassembled WGS sequence"/>
</dbReference>
<evidence type="ECO:0000259" key="1">
    <source>
        <dbReference type="PROSITE" id="PS50104"/>
    </source>
</evidence>
<proteinExistence type="predicted"/>
<dbReference type="Gene3D" id="3.40.50.10140">
    <property type="entry name" value="Toll/interleukin-1 receptor homology (TIR) domain"/>
    <property type="match status" value="1"/>
</dbReference>
<name>A0ABW5MY71_9FLAO</name>
<dbReference type="RefSeq" id="WP_377767656.1">
    <property type="nucleotide sequence ID" value="NZ_JBHULB010000053.1"/>
</dbReference>
<dbReference type="EMBL" id="JBHULB010000053">
    <property type="protein sequence ID" value="MFD2588115.1"/>
    <property type="molecule type" value="Genomic_DNA"/>
</dbReference>
<keyword evidence="2" id="KW-0675">Receptor</keyword>
<dbReference type="InterPro" id="IPR035897">
    <property type="entry name" value="Toll_tir_struct_dom_sf"/>
</dbReference>
<evidence type="ECO:0000313" key="2">
    <source>
        <dbReference type="EMBL" id="MFD2588115.1"/>
    </source>
</evidence>
<dbReference type="SUPFAM" id="SSF52200">
    <property type="entry name" value="Toll/Interleukin receptor TIR domain"/>
    <property type="match status" value="1"/>
</dbReference>
<organism evidence="2 3">
    <name type="scientific">Croceitalea marina</name>
    <dbReference type="NCBI Taxonomy" id="1775166"/>
    <lineage>
        <taxon>Bacteria</taxon>
        <taxon>Pseudomonadati</taxon>
        <taxon>Bacteroidota</taxon>
        <taxon>Flavobacteriia</taxon>
        <taxon>Flavobacteriales</taxon>
        <taxon>Flavobacteriaceae</taxon>
        <taxon>Croceitalea</taxon>
    </lineage>
</organism>
<reference evidence="3" key="1">
    <citation type="journal article" date="2019" name="Int. J. Syst. Evol. Microbiol.">
        <title>The Global Catalogue of Microorganisms (GCM) 10K type strain sequencing project: providing services to taxonomists for standard genome sequencing and annotation.</title>
        <authorList>
            <consortium name="The Broad Institute Genomics Platform"/>
            <consortium name="The Broad Institute Genome Sequencing Center for Infectious Disease"/>
            <person name="Wu L."/>
            <person name="Ma J."/>
        </authorList>
    </citation>
    <scope>NUCLEOTIDE SEQUENCE [LARGE SCALE GENOMIC DNA]</scope>
    <source>
        <strain evidence="3">KCTC 52368</strain>
    </source>
</reference>
<comment type="caution">
    <text evidence="2">The sequence shown here is derived from an EMBL/GenBank/DDBJ whole genome shotgun (WGS) entry which is preliminary data.</text>
</comment>
<dbReference type="PROSITE" id="PS50104">
    <property type="entry name" value="TIR"/>
    <property type="match status" value="1"/>
</dbReference>
<feature type="domain" description="TIR" evidence="1">
    <location>
        <begin position="10"/>
        <end position="157"/>
    </location>
</feature>
<dbReference type="Pfam" id="PF13676">
    <property type="entry name" value="TIR_2"/>
    <property type="match status" value="1"/>
</dbReference>
<feature type="non-terminal residue" evidence="2">
    <location>
        <position position="1"/>
    </location>
</feature>
<keyword evidence="3" id="KW-1185">Reference proteome</keyword>
<protein>
    <submittedName>
        <fullName evidence="2">Toll/interleukin-1 receptor domain-containing protein</fullName>
    </submittedName>
</protein>
<gene>
    <name evidence="2" type="ORF">ACFSQJ_14305</name>
</gene>